<feature type="non-terminal residue" evidence="2">
    <location>
        <position position="1"/>
    </location>
</feature>
<organism evidence="2 3">
    <name type="scientific">Petrolisthes manimaculis</name>
    <dbReference type="NCBI Taxonomy" id="1843537"/>
    <lineage>
        <taxon>Eukaryota</taxon>
        <taxon>Metazoa</taxon>
        <taxon>Ecdysozoa</taxon>
        <taxon>Arthropoda</taxon>
        <taxon>Crustacea</taxon>
        <taxon>Multicrustacea</taxon>
        <taxon>Malacostraca</taxon>
        <taxon>Eumalacostraca</taxon>
        <taxon>Eucarida</taxon>
        <taxon>Decapoda</taxon>
        <taxon>Pleocyemata</taxon>
        <taxon>Anomura</taxon>
        <taxon>Galatheoidea</taxon>
        <taxon>Porcellanidae</taxon>
        <taxon>Petrolisthes</taxon>
    </lineage>
</organism>
<comment type="caution">
    <text evidence="2">The sequence shown here is derived from an EMBL/GenBank/DDBJ whole genome shotgun (WGS) entry which is preliminary data.</text>
</comment>
<dbReference type="AlphaFoldDB" id="A0AAE1TIR6"/>
<protein>
    <submittedName>
        <fullName evidence="2">Uncharacterized protein</fullName>
    </submittedName>
</protein>
<evidence type="ECO:0000313" key="2">
    <source>
        <dbReference type="EMBL" id="KAK4286667.1"/>
    </source>
</evidence>
<feature type="compositionally biased region" description="Basic and acidic residues" evidence="1">
    <location>
        <begin position="18"/>
        <end position="30"/>
    </location>
</feature>
<reference evidence="2" key="1">
    <citation type="submission" date="2023-11" db="EMBL/GenBank/DDBJ databases">
        <title>Genome assemblies of two species of porcelain crab, Petrolisthes cinctipes and Petrolisthes manimaculis (Anomura: Porcellanidae).</title>
        <authorList>
            <person name="Angst P."/>
        </authorList>
    </citation>
    <scope>NUCLEOTIDE SEQUENCE</scope>
    <source>
        <strain evidence="2">PB745_02</strain>
        <tissue evidence="2">Gill</tissue>
    </source>
</reference>
<gene>
    <name evidence="2" type="ORF">Pmani_040242</name>
</gene>
<evidence type="ECO:0000256" key="1">
    <source>
        <dbReference type="SAM" id="MobiDB-lite"/>
    </source>
</evidence>
<feature type="region of interest" description="Disordered" evidence="1">
    <location>
        <begin position="1"/>
        <end position="69"/>
    </location>
</feature>
<feature type="compositionally biased region" description="Acidic residues" evidence="1">
    <location>
        <begin position="31"/>
        <end position="41"/>
    </location>
</feature>
<dbReference type="Proteomes" id="UP001292094">
    <property type="component" value="Unassembled WGS sequence"/>
</dbReference>
<name>A0AAE1TIR6_9EUCA</name>
<evidence type="ECO:0000313" key="3">
    <source>
        <dbReference type="Proteomes" id="UP001292094"/>
    </source>
</evidence>
<accession>A0AAE1TIR6</accession>
<keyword evidence="3" id="KW-1185">Reference proteome</keyword>
<sequence>TQQQQQQQQSPVIYIDPPDDHHTEEGHADEEVKEVDEEEEDGRSSLLSNEDRPDSVFRAKSRVSRPVTTEVDYDTDEGGVYRSKSRADYSKGIQEVLESSQTHVDLPLDMVEAREVQEEMVAA</sequence>
<dbReference type="EMBL" id="JAWZYT010007429">
    <property type="protein sequence ID" value="KAK4286667.1"/>
    <property type="molecule type" value="Genomic_DNA"/>
</dbReference>
<proteinExistence type="predicted"/>